<dbReference type="Proteomes" id="UP001596333">
    <property type="component" value="Unassembled WGS sequence"/>
</dbReference>
<evidence type="ECO:0000313" key="2">
    <source>
        <dbReference type="Proteomes" id="UP001596333"/>
    </source>
</evidence>
<dbReference type="SUPFAM" id="SSF52540">
    <property type="entry name" value="P-loop containing nucleoside triphosphate hydrolases"/>
    <property type="match status" value="1"/>
</dbReference>
<proteinExistence type="predicted"/>
<organism evidence="1 2">
    <name type="scientific">Halorubrum trueperi</name>
    <dbReference type="NCBI Taxonomy" id="2004704"/>
    <lineage>
        <taxon>Archaea</taxon>
        <taxon>Methanobacteriati</taxon>
        <taxon>Methanobacteriota</taxon>
        <taxon>Stenosarchaea group</taxon>
        <taxon>Halobacteria</taxon>
        <taxon>Halobacteriales</taxon>
        <taxon>Haloferacaceae</taxon>
        <taxon>Halorubrum</taxon>
    </lineage>
</organism>
<accession>A0ABD5UJ20</accession>
<evidence type="ECO:0008006" key="3">
    <source>
        <dbReference type="Google" id="ProtNLM"/>
    </source>
</evidence>
<dbReference type="EMBL" id="JBHSXI010000004">
    <property type="protein sequence ID" value="MFC6888465.1"/>
    <property type="molecule type" value="Genomic_DNA"/>
</dbReference>
<keyword evidence="2" id="KW-1185">Reference proteome</keyword>
<name>A0ABD5UJ20_9EURY</name>
<evidence type="ECO:0000313" key="1">
    <source>
        <dbReference type="EMBL" id="MFC6888465.1"/>
    </source>
</evidence>
<comment type="caution">
    <text evidence="1">The sequence shown here is derived from an EMBL/GenBank/DDBJ whole genome shotgun (WGS) entry which is preliminary data.</text>
</comment>
<dbReference type="RefSeq" id="WP_379765483.1">
    <property type="nucleotide sequence ID" value="NZ_JBHSXI010000004.1"/>
</dbReference>
<gene>
    <name evidence="1" type="ORF">ACFQEY_05330</name>
</gene>
<dbReference type="InterPro" id="IPR027417">
    <property type="entry name" value="P-loop_NTPase"/>
</dbReference>
<reference evidence="1 2" key="1">
    <citation type="journal article" date="2019" name="Int. J. Syst. Evol. Microbiol.">
        <title>The Global Catalogue of Microorganisms (GCM) 10K type strain sequencing project: providing services to taxonomists for standard genome sequencing and annotation.</title>
        <authorList>
            <consortium name="The Broad Institute Genomics Platform"/>
            <consortium name="The Broad Institute Genome Sequencing Center for Infectious Disease"/>
            <person name="Wu L."/>
            <person name="Ma J."/>
        </authorList>
    </citation>
    <scope>NUCLEOTIDE SEQUENCE [LARGE SCALE GENOMIC DNA]</scope>
    <source>
        <strain evidence="1 2">Y73</strain>
    </source>
</reference>
<protein>
    <recommendedName>
        <fullName evidence="3">ATP-binding protein</fullName>
    </recommendedName>
</protein>
<sequence length="1491" mass="170652">MGREEDVLSAIDEMNGFDFQKLARRLLKRELFPNLNPLPDQDDLGQDARTEELPIENLPSITEDNVTFAISKTNTKSKLKRDCKRCREMGHDIDTFVFVTSGEVQNTLQKEWKRDIRDEYGWELIIYERTWFADVVTQPDHEKLIEEVLGIPPLNGDYYESIVGAFEQETDNTLSGITGTIPQIDRKLPRSEMSEIHTELTEGNAVIVTGEGGVGKTGVLAQIVDQWTDGPELFIDARRFSECSTDTELRQAFDFNGSLSDAVGRVGRHESCLVVVDQLDNIGGTPAAEVFTDFLRAVDGEDGVHLVAGCRSWDLENQRVYADLANEETFTTVTVSQLSSSEVRDVLADLEVTDYSDELLTIGRNLLNLSIIAELQAETTHSQINFTAIKSQVELWDRYQETLAERETQGGQWDEQSGDEVRARAIELAQTGLQDGSRVFPISLRRERPDKRLISRRVIINEFGERYRFRHEELQDYFYAWNAVNRLGWTTPQEVLEEIDERVAAGVFRWMLRILVKRGPSPPMEFLDAALSVDGLNYYAVSRILDEISTWDPAEVDDDVIDVALSQINENEQFCEYFYTNLESAAWMSILHNRGQFDDPCGPVMTYLEQVGPEVPDLTVEIIQNTDTDHENFQAIFVKIAGQLPAEHATQCVEVFTEWLSEAEIGAGPYTVQYTDLIKGLVEKDALGSAFSLLSALVEPQPPEPEVTERELENGETLVHKWQTEARAPARIYTIETAIETVATDLLDEYDIEFIDILEEKLRQAIKLEAEVWDAEPEELRWPLYAGGSDLNNTKLKEVLLDGLRSFLEDWIAAAPSDSDRHDLITRYLDEIHLFRRLGLYLLSQNADAYPELVREELLAEEIYDAYEVRQEFFQLLQDGFPVLSETEQDRVLEIIDDGPERDELLEVAEEQADRFPDRDIGDVVDEEIDLWQLRRLWMLRGYLSGSYADRIEQLVETYGEPNHLERGGSARMGAVSFEGPMDQEELRDLPAEEVLELCVEWDPKENEDDTDFLTEISPRGLAQEVKTLVEESPEQFTPHLAILTEAESVYISEVFDGLQNALDADRSFEWSTVLELCKEAAQRDNGQVSSSRKRVCRLLDKGLSKEDSGLLDHQDTVRELLLTLSEDLEPRLENEDQRYIPHDNPLRTAINAVRPVAVDTLIIYALERAKVEGFDGSDEEQESGLETEVRRCLVEKMEDPSTAVHCVFGKRLRNLYWLDRELVEENIDTIFPIDEDDESRDRFGAAWAAYLSVSPWIGDLYEELKERYLHAVDLHASEGRFTGHTEGNRFVAHTLHTYLHSDEQLTADDSLLPYFYENTTPDTAGSAAWQLWRWADEDPEFHENWDAIQTLWEWRLDMVSDDYEDHAKEFGWFVEWLDLISAEIAPPTVESILQDTAPFLVYNRRGWKTLETYLAQWVDTYPHCCIEIYAGLLQQPKLPDYLQFDEEAMSILETALQAGDNTRELALEVTEAVAEHDQTFLDLLREYSVD</sequence>